<evidence type="ECO:0000313" key="2">
    <source>
        <dbReference type="EMBL" id="KIK76932.1"/>
    </source>
</evidence>
<feature type="non-terminal residue" evidence="2">
    <location>
        <position position="1"/>
    </location>
</feature>
<dbReference type="Proteomes" id="UP000054538">
    <property type="component" value="Unassembled WGS sequence"/>
</dbReference>
<keyword evidence="3" id="KW-1185">Reference proteome</keyword>
<dbReference type="AlphaFoldDB" id="A0A0D0C112"/>
<name>A0A0D0C112_9AGAM</name>
<dbReference type="STRING" id="930991.A0A0D0C112"/>
<dbReference type="GO" id="GO:0003677">
    <property type="term" value="F:DNA binding"/>
    <property type="evidence" value="ECO:0007669"/>
    <property type="project" value="UniProtKB-KW"/>
</dbReference>
<organism evidence="2 3">
    <name type="scientific">Paxillus rubicundulus Ve08.2h10</name>
    <dbReference type="NCBI Taxonomy" id="930991"/>
    <lineage>
        <taxon>Eukaryota</taxon>
        <taxon>Fungi</taxon>
        <taxon>Dikarya</taxon>
        <taxon>Basidiomycota</taxon>
        <taxon>Agaricomycotina</taxon>
        <taxon>Agaricomycetes</taxon>
        <taxon>Agaricomycetidae</taxon>
        <taxon>Boletales</taxon>
        <taxon>Paxilineae</taxon>
        <taxon>Paxillaceae</taxon>
        <taxon>Paxillus</taxon>
    </lineage>
</organism>
<feature type="non-terminal residue" evidence="2">
    <location>
        <position position="65"/>
    </location>
</feature>
<dbReference type="HOGENOM" id="CLU_2855966_0_0_1"/>
<evidence type="ECO:0000313" key="3">
    <source>
        <dbReference type="Proteomes" id="UP000054538"/>
    </source>
</evidence>
<dbReference type="Gene3D" id="1.10.150.130">
    <property type="match status" value="1"/>
</dbReference>
<dbReference type="EMBL" id="KN827226">
    <property type="protein sequence ID" value="KIK76932.1"/>
    <property type="molecule type" value="Genomic_DNA"/>
</dbReference>
<reference evidence="3" key="2">
    <citation type="submission" date="2015-01" db="EMBL/GenBank/DDBJ databases">
        <title>Evolutionary Origins and Diversification of the Mycorrhizal Mutualists.</title>
        <authorList>
            <consortium name="DOE Joint Genome Institute"/>
            <consortium name="Mycorrhizal Genomics Consortium"/>
            <person name="Kohler A."/>
            <person name="Kuo A."/>
            <person name="Nagy L.G."/>
            <person name="Floudas D."/>
            <person name="Copeland A."/>
            <person name="Barry K.W."/>
            <person name="Cichocki N."/>
            <person name="Veneault-Fourrey C."/>
            <person name="LaButti K."/>
            <person name="Lindquist E.A."/>
            <person name="Lipzen A."/>
            <person name="Lundell T."/>
            <person name="Morin E."/>
            <person name="Murat C."/>
            <person name="Riley R."/>
            <person name="Ohm R."/>
            <person name="Sun H."/>
            <person name="Tunlid A."/>
            <person name="Henrissat B."/>
            <person name="Grigoriev I.V."/>
            <person name="Hibbett D.S."/>
            <person name="Martin F."/>
        </authorList>
    </citation>
    <scope>NUCLEOTIDE SEQUENCE [LARGE SCALE GENOMIC DNA]</scope>
    <source>
        <strain evidence="3">Ve08.2h10</strain>
    </source>
</reference>
<dbReference type="InParanoid" id="A0A0D0C112"/>
<proteinExistence type="predicted"/>
<protein>
    <recommendedName>
        <fullName evidence="4">Core-binding (CB) domain-containing protein</fullName>
    </recommendedName>
</protein>
<reference evidence="2 3" key="1">
    <citation type="submission" date="2014-04" db="EMBL/GenBank/DDBJ databases">
        <authorList>
            <consortium name="DOE Joint Genome Institute"/>
            <person name="Kuo A."/>
            <person name="Kohler A."/>
            <person name="Jargeat P."/>
            <person name="Nagy L.G."/>
            <person name="Floudas D."/>
            <person name="Copeland A."/>
            <person name="Barry K.W."/>
            <person name="Cichocki N."/>
            <person name="Veneault-Fourrey C."/>
            <person name="LaButti K."/>
            <person name="Lindquist E.A."/>
            <person name="Lipzen A."/>
            <person name="Lundell T."/>
            <person name="Morin E."/>
            <person name="Murat C."/>
            <person name="Sun H."/>
            <person name="Tunlid A."/>
            <person name="Henrissat B."/>
            <person name="Grigoriev I.V."/>
            <person name="Hibbett D.S."/>
            <person name="Martin F."/>
            <person name="Nordberg H.P."/>
            <person name="Cantor M.N."/>
            <person name="Hua S.X."/>
        </authorList>
    </citation>
    <scope>NUCLEOTIDE SEQUENCE [LARGE SCALE GENOMIC DNA]</scope>
    <source>
        <strain evidence="2 3">Ve08.2h10</strain>
    </source>
</reference>
<sequence length="65" mass="7390">STLSRYCNMVNQFLLFCDSKDIPIASHMPASEHLLCTFTTSHVGLLVIDTVRNHLSVLKGWHIYN</sequence>
<keyword evidence="1" id="KW-0238">DNA-binding</keyword>
<dbReference type="InterPro" id="IPR010998">
    <property type="entry name" value="Integrase_recombinase_N"/>
</dbReference>
<gene>
    <name evidence="2" type="ORF">PAXRUDRAFT_44836</name>
</gene>
<evidence type="ECO:0000256" key="1">
    <source>
        <dbReference type="ARBA" id="ARBA00023125"/>
    </source>
</evidence>
<accession>A0A0D0C112</accession>
<evidence type="ECO:0008006" key="4">
    <source>
        <dbReference type="Google" id="ProtNLM"/>
    </source>
</evidence>